<evidence type="ECO:0000313" key="2">
    <source>
        <dbReference type="Proteomes" id="UP000180253"/>
    </source>
</evidence>
<evidence type="ECO:0008006" key="3">
    <source>
        <dbReference type="Google" id="ProtNLM"/>
    </source>
</evidence>
<gene>
    <name evidence="1" type="ORF">BIW53_04320</name>
</gene>
<keyword evidence="2" id="KW-1185">Reference proteome</keyword>
<dbReference type="RefSeq" id="WP_070990587.1">
    <property type="nucleotide sequence ID" value="NZ_CBCSHD010000001.1"/>
</dbReference>
<organism evidence="1 2">
    <name type="scientific">Pseudoalteromonas byunsanensis</name>
    <dbReference type="NCBI Taxonomy" id="327939"/>
    <lineage>
        <taxon>Bacteria</taxon>
        <taxon>Pseudomonadati</taxon>
        <taxon>Pseudomonadota</taxon>
        <taxon>Gammaproteobacteria</taxon>
        <taxon>Alteromonadales</taxon>
        <taxon>Pseudoalteromonadaceae</taxon>
        <taxon>Pseudoalteromonas</taxon>
    </lineage>
</organism>
<protein>
    <recommendedName>
        <fullName evidence="3">Multidrug transporter</fullName>
    </recommendedName>
</protein>
<evidence type="ECO:0000313" key="1">
    <source>
        <dbReference type="EMBL" id="OHU96560.1"/>
    </source>
</evidence>
<dbReference type="Proteomes" id="UP000180253">
    <property type="component" value="Unassembled WGS sequence"/>
</dbReference>
<dbReference type="EMBL" id="MNAN01000026">
    <property type="protein sequence ID" value="OHU96560.1"/>
    <property type="molecule type" value="Genomic_DNA"/>
</dbReference>
<comment type="caution">
    <text evidence="1">The sequence shown here is derived from an EMBL/GenBank/DDBJ whole genome shotgun (WGS) entry which is preliminary data.</text>
</comment>
<sequence length="233" mass="26555">MSQEQLLDNITHKDIKVITNYNEQLGDNVSVARVFPNEYAQLQSEYPIFFKKDAATGQFQSVVLLGFNEKENLYLQDDKWDADYIPLSIQRQPFLIGFVEKQQNGIPIQEPAIHIDIAHPRVNTTHGEPLFTPQGGMTQYLQKINAVLLTIHRGHDENQAFLKDLIDFKLLESALINIGTQQLHGLYTINEDALCGLTDEAVLTLHKKGYLQHIYMVLASLGQLKSLIKRKTR</sequence>
<accession>A0A1S1NAJ4</accession>
<dbReference type="OrthoDB" id="8888710at2"/>
<dbReference type="STRING" id="327939.BIW53_04320"/>
<dbReference type="AlphaFoldDB" id="A0A1S1NAJ4"/>
<proteinExistence type="predicted"/>
<reference evidence="1 2" key="1">
    <citation type="submission" date="2016-10" db="EMBL/GenBank/DDBJ databases">
        <title>Pseudoalteromonas amylolytica sp. nov., isolated from the surface seawater.</title>
        <authorList>
            <person name="Wu Y.-H."/>
            <person name="Cheng H."/>
            <person name="Jin X.-B."/>
            <person name="Wang C.-S."/>
            <person name="Xu X.-W."/>
        </authorList>
    </citation>
    <scope>NUCLEOTIDE SEQUENCE [LARGE SCALE GENOMIC DNA]</scope>
    <source>
        <strain evidence="1 2">JCM 12483</strain>
    </source>
</reference>
<dbReference type="InterPro" id="IPR010836">
    <property type="entry name" value="SapC"/>
</dbReference>
<dbReference type="Pfam" id="PF07277">
    <property type="entry name" value="SapC"/>
    <property type="match status" value="1"/>
</dbReference>
<name>A0A1S1NAJ4_9GAMM</name>